<evidence type="ECO:0000256" key="1">
    <source>
        <dbReference type="SAM" id="Phobius"/>
    </source>
</evidence>
<protein>
    <submittedName>
        <fullName evidence="2">Uncharacterized protein</fullName>
    </submittedName>
</protein>
<proteinExistence type="predicted"/>
<dbReference type="Proteomes" id="UP000824124">
    <property type="component" value="Unassembled WGS sequence"/>
</dbReference>
<reference evidence="2" key="1">
    <citation type="submission" date="2020-10" db="EMBL/GenBank/DDBJ databases">
        <authorList>
            <person name="Gilroy R."/>
        </authorList>
    </citation>
    <scope>NUCLEOTIDE SEQUENCE</scope>
    <source>
        <strain evidence="2">2830</strain>
    </source>
</reference>
<evidence type="ECO:0000313" key="3">
    <source>
        <dbReference type="Proteomes" id="UP000824124"/>
    </source>
</evidence>
<keyword evidence="1" id="KW-0812">Transmembrane</keyword>
<name>A0A9D1HMW5_9FIRM</name>
<gene>
    <name evidence="2" type="ORF">IAB00_06420</name>
</gene>
<keyword evidence="1" id="KW-0472">Membrane</keyword>
<reference evidence="2" key="2">
    <citation type="journal article" date="2021" name="PeerJ">
        <title>Extensive microbial diversity within the chicken gut microbiome revealed by metagenomics and culture.</title>
        <authorList>
            <person name="Gilroy R."/>
            <person name="Ravi A."/>
            <person name="Getino M."/>
            <person name="Pursley I."/>
            <person name="Horton D.L."/>
            <person name="Alikhan N.F."/>
            <person name="Baker D."/>
            <person name="Gharbi K."/>
            <person name="Hall N."/>
            <person name="Watson M."/>
            <person name="Adriaenssens E.M."/>
            <person name="Foster-Nyarko E."/>
            <person name="Jarju S."/>
            <person name="Secka A."/>
            <person name="Antonio M."/>
            <person name="Oren A."/>
            <person name="Chaudhuri R.R."/>
            <person name="La Ragione R."/>
            <person name="Hildebrand F."/>
            <person name="Pallen M.J."/>
        </authorList>
    </citation>
    <scope>NUCLEOTIDE SEQUENCE</scope>
    <source>
        <strain evidence="2">2830</strain>
    </source>
</reference>
<dbReference type="AlphaFoldDB" id="A0A9D1HMW5"/>
<organism evidence="2 3">
    <name type="scientific">Candidatus Avidehalobacter gallistercoris</name>
    <dbReference type="NCBI Taxonomy" id="2840694"/>
    <lineage>
        <taxon>Bacteria</taxon>
        <taxon>Bacillati</taxon>
        <taxon>Bacillota</taxon>
        <taxon>Clostridia</taxon>
        <taxon>Eubacteriales</taxon>
        <taxon>Peptococcaceae</taxon>
        <taxon>Peptococcaceae incertae sedis</taxon>
        <taxon>Candidatus Avidehalobacter</taxon>
    </lineage>
</organism>
<accession>A0A9D1HMW5</accession>
<feature type="transmembrane region" description="Helical" evidence="1">
    <location>
        <begin position="6"/>
        <end position="26"/>
    </location>
</feature>
<sequence>MPPIVNVILNLLVWVVVIGAIIAIFVSKSREKPLEWPELDAYGEEKEIWLEGMEDLDFFPQYGYHRYRDVYLNMRRIPVVVVEPQIIEGQLAYHFFDVKSGEEGFDLPESVILLGRDKPAKIASF</sequence>
<evidence type="ECO:0000313" key="2">
    <source>
        <dbReference type="EMBL" id="HIU10853.1"/>
    </source>
</evidence>
<dbReference type="EMBL" id="DVMH01000031">
    <property type="protein sequence ID" value="HIU10853.1"/>
    <property type="molecule type" value="Genomic_DNA"/>
</dbReference>
<keyword evidence="1" id="KW-1133">Transmembrane helix</keyword>
<comment type="caution">
    <text evidence="2">The sequence shown here is derived from an EMBL/GenBank/DDBJ whole genome shotgun (WGS) entry which is preliminary data.</text>
</comment>